<dbReference type="EMBL" id="JBHTIU010000081">
    <property type="protein sequence ID" value="MFD0871471.1"/>
    <property type="molecule type" value="Genomic_DNA"/>
</dbReference>
<dbReference type="GO" id="GO:0016787">
    <property type="term" value="F:hydrolase activity"/>
    <property type="evidence" value="ECO:0007669"/>
    <property type="project" value="UniProtKB-KW"/>
</dbReference>
<dbReference type="RefSeq" id="WP_379290507.1">
    <property type="nucleotide sequence ID" value="NZ_JBHTIU010000081.1"/>
</dbReference>
<accession>A0ABW3DDM7</accession>
<dbReference type="Proteomes" id="UP001597120">
    <property type="component" value="Unassembled WGS sequence"/>
</dbReference>
<name>A0ABW3DDM7_9BACL</name>
<reference evidence="4" key="1">
    <citation type="journal article" date="2019" name="Int. J. Syst. Evol. Microbiol.">
        <title>The Global Catalogue of Microorganisms (GCM) 10K type strain sequencing project: providing services to taxonomists for standard genome sequencing and annotation.</title>
        <authorList>
            <consortium name="The Broad Institute Genomics Platform"/>
            <consortium name="The Broad Institute Genome Sequencing Center for Infectious Disease"/>
            <person name="Wu L."/>
            <person name="Ma J."/>
        </authorList>
    </citation>
    <scope>NUCLEOTIDE SEQUENCE [LARGE SCALE GENOMIC DNA]</scope>
    <source>
        <strain evidence="4">CCUG 57263</strain>
    </source>
</reference>
<protein>
    <submittedName>
        <fullName evidence="3">Alpha/beta fold hydrolase</fullName>
    </submittedName>
</protein>
<evidence type="ECO:0000313" key="3">
    <source>
        <dbReference type="EMBL" id="MFD0871471.1"/>
    </source>
</evidence>
<evidence type="ECO:0000259" key="2">
    <source>
        <dbReference type="Pfam" id="PF00561"/>
    </source>
</evidence>
<dbReference type="InterPro" id="IPR000073">
    <property type="entry name" value="AB_hydrolase_1"/>
</dbReference>
<dbReference type="SUPFAM" id="SSF53474">
    <property type="entry name" value="alpha/beta-Hydrolases"/>
    <property type="match status" value="1"/>
</dbReference>
<dbReference type="PANTHER" id="PTHR43798:SF31">
    <property type="entry name" value="AB HYDROLASE SUPERFAMILY PROTEIN YCLE"/>
    <property type="match status" value="1"/>
</dbReference>
<keyword evidence="4" id="KW-1185">Reference proteome</keyword>
<feature type="domain" description="AB hydrolase-1" evidence="2">
    <location>
        <begin position="21"/>
        <end position="234"/>
    </location>
</feature>
<dbReference type="PANTHER" id="PTHR43798">
    <property type="entry name" value="MONOACYLGLYCEROL LIPASE"/>
    <property type="match status" value="1"/>
</dbReference>
<comment type="caution">
    <text evidence="3">The sequence shown here is derived from an EMBL/GenBank/DDBJ whole genome shotgun (WGS) entry which is preliminary data.</text>
</comment>
<proteinExistence type="predicted"/>
<evidence type="ECO:0000313" key="4">
    <source>
        <dbReference type="Proteomes" id="UP001597120"/>
    </source>
</evidence>
<dbReference type="PRINTS" id="PR00111">
    <property type="entry name" value="ABHYDROLASE"/>
</dbReference>
<dbReference type="Gene3D" id="3.40.50.1820">
    <property type="entry name" value="alpha/beta hydrolase"/>
    <property type="match status" value="1"/>
</dbReference>
<evidence type="ECO:0000256" key="1">
    <source>
        <dbReference type="ARBA" id="ARBA00022801"/>
    </source>
</evidence>
<gene>
    <name evidence="3" type="ORF">ACFQ03_20230</name>
</gene>
<dbReference type="InterPro" id="IPR050266">
    <property type="entry name" value="AB_hydrolase_sf"/>
</dbReference>
<dbReference type="InterPro" id="IPR029058">
    <property type="entry name" value="AB_hydrolase_fold"/>
</dbReference>
<keyword evidence="1 3" id="KW-0378">Hydrolase</keyword>
<sequence length="287" mass="33027">MPIRTINGNKMHFHVSGKGDPILFIHPPLLTSANFNYQKADLSNDYQVVTFDIRGHGKSEPSRVPLDYTLIVEDIKQLMDELKIKKAYLCGYSTGGSIVLEAMLTYPERIMGGILISAMSEVSDWKLRSKIRLGQWLTRFKAKPVMNASVCAGNSDSLLTFRNLSRTAREGSVQDWMNYYRYSLKYNCTEWLQTIHAPVLLIYGTKDKSFFRYASMLHHKLPNSRLFFVKGVRHQIPTKAPVAMNDLIRYWIEDLKNREKAASDDLDRKPVWMDAEIPAPDFEHIPH</sequence>
<dbReference type="Pfam" id="PF00561">
    <property type="entry name" value="Abhydrolase_1"/>
    <property type="match status" value="1"/>
</dbReference>
<organism evidence="3 4">
    <name type="scientific">Paenibacillus residui</name>
    <dbReference type="NCBI Taxonomy" id="629724"/>
    <lineage>
        <taxon>Bacteria</taxon>
        <taxon>Bacillati</taxon>
        <taxon>Bacillota</taxon>
        <taxon>Bacilli</taxon>
        <taxon>Bacillales</taxon>
        <taxon>Paenibacillaceae</taxon>
        <taxon>Paenibacillus</taxon>
    </lineage>
</organism>